<evidence type="ECO:0000313" key="1">
    <source>
        <dbReference type="EnsemblPlants" id="TuG1812G0700002736.01.T01"/>
    </source>
</evidence>
<protein>
    <submittedName>
        <fullName evidence="1">Uncharacterized protein</fullName>
    </submittedName>
</protein>
<evidence type="ECO:0000313" key="2">
    <source>
        <dbReference type="Proteomes" id="UP000015106"/>
    </source>
</evidence>
<proteinExistence type="predicted"/>
<reference evidence="2" key="1">
    <citation type="journal article" date="2013" name="Nature">
        <title>Draft genome of the wheat A-genome progenitor Triticum urartu.</title>
        <authorList>
            <person name="Ling H.Q."/>
            <person name="Zhao S."/>
            <person name="Liu D."/>
            <person name="Wang J."/>
            <person name="Sun H."/>
            <person name="Zhang C."/>
            <person name="Fan H."/>
            <person name="Li D."/>
            <person name="Dong L."/>
            <person name="Tao Y."/>
            <person name="Gao C."/>
            <person name="Wu H."/>
            <person name="Li Y."/>
            <person name="Cui Y."/>
            <person name="Guo X."/>
            <person name="Zheng S."/>
            <person name="Wang B."/>
            <person name="Yu K."/>
            <person name="Liang Q."/>
            <person name="Yang W."/>
            <person name="Lou X."/>
            <person name="Chen J."/>
            <person name="Feng M."/>
            <person name="Jian J."/>
            <person name="Zhang X."/>
            <person name="Luo G."/>
            <person name="Jiang Y."/>
            <person name="Liu J."/>
            <person name="Wang Z."/>
            <person name="Sha Y."/>
            <person name="Zhang B."/>
            <person name="Wu H."/>
            <person name="Tang D."/>
            <person name="Shen Q."/>
            <person name="Xue P."/>
            <person name="Zou S."/>
            <person name="Wang X."/>
            <person name="Liu X."/>
            <person name="Wang F."/>
            <person name="Yang Y."/>
            <person name="An X."/>
            <person name="Dong Z."/>
            <person name="Zhang K."/>
            <person name="Zhang X."/>
            <person name="Luo M.C."/>
            <person name="Dvorak J."/>
            <person name="Tong Y."/>
            <person name="Wang J."/>
            <person name="Yang H."/>
            <person name="Li Z."/>
            <person name="Wang D."/>
            <person name="Zhang A."/>
            <person name="Wang J."/>
        </authorList>
    </citation>
    <scope>NUCLEOTIDE SEQUENCE</scope>
    <source>
        <strain evidence="2">cv. G1812</strain>
    </source>
</reference>
<organism evidence="1 2">
    <name type="scientific">Triticum urartu</name>
    <name type="common">Red wild einkorn</name>
    <name type="synonym">Crithodium urartu</name>
    <dbReference type="NCBI Taxonomy" id="4572"/>
    <lineage>
        <taxon>Eukaryota</taxon>
        <taxon>Viridiplantae</taxon>
        <taxon>Streptophyta</taxon>
        <taxon>Embryophyta</taxon>
        <taxon>Tracheophyta</taxon>
        <taxon>Spermatophyta</taxon>
        <taxon>Magnoliopsida</taxon>
        <taxon>Liliopsida</taxon>
        <taxon>Poales</taxon>
        <taxon>Poaceae</taxon>
        <taxon>BOP clade</taxon>
        <taxon>Pooideae</taxon>
        <taxon>Triticodae</taxon>
        <taxon>Triticeae</taxon>
        <taxon>Triticinae</taxon>
        <taxon>Triticum</taxon>
    </lineage>
</organism>
<name>A0A8R7QZZ9_TRIUA</name>
<sequence>MAMEIQHIERWKRSSVLVLCAPDLLLRPSICSSTAVCGCSCFWSIRPATSVIVLQCTEGTLLHHADDRKGENPVCGAIDEQGDANQYLALSML</sequence>
<dbReference type="EnsemblPlants" id="TuG1812G0700002736.01.T01">
    <property type="protein sequence ID" value="TuG1812G0700002736.01.T01"/>
    <property type="gene ID" value="TuG1812G0700002736.01"/>
</dbReference>
<reference evidence="1" key="2">
    <citation type="submission" date="2018-03" db="EMBL/GenBank/DDBJ databases">
        <title>The Triticum urartu genome reveals the dynamic nature of wheat genome evolution.</title>
        <authorList>
            <person name="Ling H."/>
            <person name="Ma B."/>
            <person name="Shi X."/>
            <person name="Liu H."/>
            <person name="Dong L."/>
            <person name="Sun H."/>
            <person name="Cao Y."/>
            <person name="Gao Q."/>
            <person name="Zheng S."/>
            <person name="Li Y."/>
            <person name="Yu Y."/>
            <person name="Du H."/>
            <person name="Qi M."/>
            <person name="Li Y."/>
            <person name="Yu H."/>
            <person name="Cui Y."/>
            <person name="Wang N."/>
            <person name="Chen C."/>
            <person name="Wu H."/>
            <person name="Zhao Y."/>
            <person name="Zhang J."/>
            <person name="Li Y."/>
            <person name="Zhou W."/>
            <person name="Zhang B."/>
            <person name="Hu W."/>
            <person name="Eijk M."/>
            <person name="Tang J."/>
            <person name="Witsenboer H."/>
            <person name="Zhao S."/>
            <person name="Li Z."/>
            <person name="Zhang A."/>
            <person name="Wang D."/>
            <person name="Liang C."/>
        </authorList>
    </citation>
    <scope>NUCLEOTIDE SEQUENCE [LARGE SCALE GENOMIC DNA]</scope>
    <source>
        <strain evidence="1">cv. G1812</strain>
    </source>
</reference>
<dbReference type="Proteomes" id="UP000015106">
    <property type="component" value="Chromosome 7"/>
</dbReference>
<dbReference type="Gramene" id="TuG1812G0700002736.01.T01">
    <property type="protein sequence ID" value="TuG1812G0700002736.01.T01"/>
    <property type="gene ID" value="TuG1812G0700002736.01"/>
</dbReference>
<reference evidence="1" key="3">
    <citation type="submission" date="2022-06" db="UniProtKB">
        <authorList>
            <consortium name="EnsemblPlants"/>
        </authorList>
    </citation>
    <scope>IDENTIFICATION</scope>
</reference>
<accession>A0A8R7QZZ9</accession>
<dbReference type="AlphaFoldDB" id="A0A8R7QZZ9"/>
<keyword evidence="2" id="KW-1185">Reference proteome</keyword>